<feature type="domain" description="TIR" evidence="2">
    <location>
        <begin position="71"/>
        <end position="210"/>
    </location>
</feature>
<keyword evidence="1" id="KW-0520">NAD</keyword>
<dbReference type="SUPFAM" id="SSF52200">
    <property type="entry name" value="Toll/Interleukin receptor TIR domain"/>
    <property type="match status" value="1"/>
</dbReference>
<dbReference type="Proteomes" id="UP001367508">
    <property type="component" value="Unassembled WGS sequence"/>
</dbReference>
<dbReference type="InterPro" id="IPR000157">
    <property type="entry name" value="TIR_dom"/>
</dbReference>
<keyword evidence="4" id="KW-1185">Reference proteome</keyword>
<dbReference type="AlphaFoldDB" id="A0AAN9QVZ6"/>
<dbReference type="Pfam" id="PF01582">
    <property type="entry name" value="TIR"/>
    <property type="match status" value="1"/>
</dbReference>
<accession>A0AAN9QVZ6</accession>
<evidence type="ECO:0000256" key="1">
    <source>
        <dbReference type="ARBA" id="ARBA00023027"/>
    </source>
</evidence>
<comment type="caution">
    <text evidence="3">The sequence shown here is derived from an EMBL/GenBank/DDBJ whole genome shotgun (WGS) entry which is preliminary data.</text>
</comment>
<evidence type="ECO:0000259" key="2">
    <source>
        <dbReference type="PROSITE" id="PS50104"/>
    </source>
</evidence>
<organism evidence="3 4">
    <name type="scientific">Canavalia gladiata</name>
    <name type="common">Sword bean</name>
    <name type="synonym">Dolichos gladiatus</name>
    <dbReference type="NCBI Taxonomy" id="3824"/>
    <lineage>
        <taxon>Eukaryota</taxon>
        <taxon>Viridiplantae</taxon>
        <taxon>Streptophyta</taxon>
        <taxon>Embryophyta</taxon>
        <taxon>Tracheophyta</taxon>
        <taxon>Spermatophyta</taxon>
        <taxon>Magnoliopsida</taxon>
        <taxon>eudicotyledons</taxon>
        <taxon>Gunneridae</taxon>
        <taxon>Pentapetalae</taxon>
        <taxon>rosids</taxon>
        <taxon>fabids</taxon>
        <taxon>Fabales</taxon>
        <taxon>Fabaceae</taxon>
        <taxon>Papilionoideae</taxon>
        <taxon>50 kb inversion clade</taxon>
        <taxon>NPAAA clade</taxon>
        <taxon>indigoferoid/millettioid clade</taxon>
        <taxon>Phaseoleae</taxon>
        <taxon>Canavalia</taxon>
    </lineage>
</organism>
<evidence type="ECO:0000313" key="3">
    <source>
        <dbReference type="EMBL" id="KAK7349907.1"/>
    </source>
</evidence>
<name>A0AAN9QVZ6_CANGL</name>
<dbReference type="PANTHER" id="PTHR32009">
    <property type="entry name" value="TMV RESISTANCE PROTEIN N-LIKE"/>
    <property type="match status" value="1"/>
</dbReference>
<protein>
    <recommendedName>
        <fullName evidence="2">TIR domain-containing protein</fullName>
    </recommendedName>
</protein>
<reference evidence="3 4" key="1">
    <citation type="submission" date="2024-01" db="EMBL/GenBank/DDBJ databases">
        <title>The genomes of 5 underutilized Papilionoideae crops provide insights into root nodulation and disease resistanc.</title>
        <authorList>
            <person name="Jiang F."/>
        </authorList>
    </citation>
    <scope>NUCLEOTIDE SEQUENCE [LARGE SCALE GENOMIC DNA]</scope>
    <source>
        <strain evidence="3">LVBAO_FW01</strain>
        <tissue evidence="3">Leaves</tissue>
    </source>
</reference>
<proteinExistence type="predicted"/>
<evidence type="ECO:0000313" key="4">
    <source>
        <dbReference type="Proteomes" id="UP001367508"/>
    </source>
</evidence>
<dbReference type="PROSITE" id="PS50104">
    <property type="entry name" value="TIR"/>
    <property type="match status" value="1"/>
</dbReference>
<gene>
    <name evidence="3" type="ORF">VNO77_07757</name>
</gene>
<dbReference type="InterPro" id="IPR035897">
    <property type="entry name" value="Toll_tir_struct_dom_sf"/>
</dbReference>
<dbReference type="Gene3D" id="3.40.50.10140">
    <property type="entry name" value="Toll/interleukin-1 receptor homology (TIR) domain"/>
    <property type="match status" value="1"/>
</dbReference>
<dbReference type="GO" id="GO:0007165">
    <property type="term" value="P:signal transduction"/>
    <property type="evidence" value="ECO:0007669"/>
    <property type="project" value="InterPro"/>
</dbReference>
<sequence>MNALKGRRHDAKVTSKPSDVEVATSRLNKLIGLIRRSRAKKLHSLIISFHLSSVPSGNMESESGSNPEPNWIHDVFLSFCREDTRVSFVPYLYAALANAGVSVYWHQDMLIRDVADPLSSIQESRICIIVFSEMYAQSIRCLEQLKQIMEYRRTQGLMIVPVFYEIEPSDVRRQTGTFGKAFEDLTDKVMSWRASLREASNISGFVFTNR</sequence>
<dbReference type="SMART" id="SM00255">
    <property type="entry name" value="TIR"/>
    <property type="match status" value="1"/>
</dbReference>
<dbReference type="PANTHER" id="PTHR32009:SF160">
    <property type="entry name" value="DISEASE RESISTANCE PROTEIN (TIR-NBS-LRR CLASS)"/>
    <property type="match status" value="1"/>
</dbReference>
<dbReference type="EMBL" id="JAYMYQ010000002">
    <property type="protein sequence ID" value="KAK7349907.1"/>
    <property type="molecule type" value="Genomic_DNA"/>
</dbReference>